<evidence type="ECO:0000313" key="2">
    <source>
        <dbReference type="Proteomes" id="UP000252698"/>
    </source>
</evidence>
<dbReference type="KEGG" id="sata:C5746_41475"/>
<name>A0A2Z5JS72_STRAR</name>
<evidence type="ECO:0000313" key="1">
    <source>
        <dbReference type="EMBL" id="AXE82255.1"/>
    </source>
</evidence>
<dbReference type="AlphaFoldDB" id="A0A2Z5JS72"/>
<dbReference type="EMBL" id="CP027306">
    <property type="protein sequence ID" value="AXE82255.1"/>
    <property type="molecule type" value="Genomic_DNA"/>
</dbReference>
<gene>
    <name evidence="1" type="ORF">C5746_41475</name>
</gene>
<organism evidence="1 2">
    <name type="scientific">Streptomyces atratus</name>
    <dbReference type="NCBI Taxonomy" id="1893"/>
    <lineage>
        <taxon>Bacteria</taxon>
        <taxon>Bacillati</taxon>
        <taxon>Actinomycetota</taxon>
        <taxon>Actinomycetes</taxon>
        <taxon>Kitasatosporales</taxon>
        <taxon>Streptomycetaceae</taxon>
        <taxon>Streptomyces</taxon>
    </lineage>
</organism>
<dbReference type="RefSeq" id="WP_114248636.1">
    <property type="nucleotide sequence ID" value="NZ_CP027306.1"/>
</dbReference>
<evidence type="ECO:0008006" key="3">
    <source>
        <dbReference type="Google" id="ProtNLM"/>
    </source>
</evidence>
<proteinExistence type="predicted"/>
<protein>
    <recommendedName>
        <fullName evidence="3">RHS repeat-associated core domain-containing protein</fullName>
    </recommendedName>
</protein>
<reference evidence="1 2" key="1">
    <citation type="journal article" date="2018" name="Front. Microbiol.">
        <title>Genome Sequencing of Streptomyces atratus SCSIOZH16 and Activation Production of Nocardamine via Metabolic Engineering.</title>
        <authorList>
            <person name="Li Y."/>
            <person name="Zhang C."/>
            <person name="Liu C."/>
            <person name="Ju J."/>
            <person name="Ma J."/>
        </authorList>
    </citation>
    <scope>NUCLEOTIDE SEQUENCE [LARGE SCALE GENOMIC DNA]</scope>
    <source>
        <strain evidence="1 2">SCSIO_ZH16</strain>
    </source>
</reference>
<dbReference type="GeneID" id="95524693"/>
<sequence>MRSAETRAGTALMGVRLHSPSTRHFLSLDPVHDGKLNGYEYAHGGPANRLDLDRRWSRSRSKKRYYSWGYVYARAWTTKTSLRTTAYHFQVDLKSNRSCTAKIGRSGHWHYGPL</sequence>
<accession>A0A2Z5JS72</accession>
<dbReference type="Proteomes" id="UP000252698">
    <property type="component" value="Chromosome"/>
</dbReference>